<dbReference type="WBParaSite" id="SPAL_0000473400.1">
    <property type="protein sequence ID" value="SPAL_0000473400.1"/>
    <property type="gene ID" value="SPAL_0000473400"/>
</dbReference>
<dbReference type="Proteomes" id="UP000046392">
    <property type="component" value="Unplaced"/>
</dbReference>
<keyword evidence="1" id="KW-0472">Membrane</keyword>
<dbReference type="AlphaFoldDB" id="A0A0N5BFG8"/>
<organism evidence="2 3">
    <name type="scientific">Strongyloides papillosus</name>
    <name type="common">Intestinal threadworm</name>
    <dbReference type="NCBI Taxonomy" id="174720"/>
    <lineage>
        <taxon>Eukaryota</taxon>
        <taxon>Metazoa</taxon>
        <taxon>Ecdysozoa</taxon>
        <taxon>Nematoda</taxon>
        <taxon>Chromadorea</taxon>
        <taxon>Rhabditida</taxon>
        <taxon>Tylenchina</taxon>
        <taxon>Panagrolaimomorpha</taxon>
        <taxon>Strongyloidoidea</taxon>
        <taxon>Strongyloididae</taxon>
        <taxon>Strongyloides</taxon>
    </lineage>
</organism>
<accession>A0A0N5BFG8</accession>
<reference evidence="3" key="1">
    <citation type="submission" date="2017-02" db="UniProtKB">
        <authorList>
            <consortium name="WormBaseParasite"/>
        </authorList>
    </citation>
    <scope>IDENTIFICATION</scope>
</reference>
<feature type="transmembrane region" description="Helical" evidence="1">
    <location>
        <begin position="128"/>
        <end position="149"/>
    </location>
</feature>
<name>A0A0N5BFG8_STREA</name>
<feature type="transmembrane region" description="Helical" evidence="1">
    <location>
        <begin position="28"/>
        <end position="57"/>
    </location>
</feature>
<keyword evidence="1" id="KW-1133">Transmembrane helix</keyword>
<evidence type="ECO:0000313" key="3">
    <source>
        <dbReference type="WBParaSite" id="SPAL_0000473400.1"/>
    </source>
</evidence>
<keyword evidence="1" id="KW-0812">Transmembrane</keyword>
<evidence type="ECO:0000313" key="2">
    <source>
        <dbReference type="Proteomes" id="UP000046392"/>
    </source>
</evidence>
<evidence type="ECO:0000256" key="1">
    <source>
        <dbReference type="SAM" id="Phobius"/>
    </source>
</evidence>
<proteinExistence type="predicted"/>
<protein>
    <submittedName>
        <fullName evidence="3">Transmembrane protein</fullName>
    </submittedName>
</protein>
<sequence length="176" mass="20899">MLKIRQLVSEELTSFIIQLDKVVFYAEYITFIVNIVTILLLILSLFLIILILAKFYINNRKSNIQKKSDLYSHFVKHKSELKLTETILLLYNCWKMSSLTYAENYDVKEQLVEILDQSMIIKSCLQTILFDFAIIIVCIAFLSSILFYYGGKLFLKKYRELVEFKKRQNNLYHVRV</sequence>
<keyword evidence="2" id="KW-1185">Reference proteome</keyword>